<name>A0A1R2CV23_9CILI</name>
<feature type="domain" description="Importin N-terminal" evidence="7">
    <location>
        <begin position="24"/>
        <end position="91"/>
    </location>
</feature>
<dbReference type="GO" id="GO:0005635">
    <property type="term" value="C:nuclear envelope"/>
    <property type="evidence" value="ECO:0007669"/>
    <property type="project" value="TreeGrafter"/>
</dbReference>
<dbReference type="SUPFAM" id="SSF48371">
    <property type="entry name" value="ARM repeat"/>
    <property type="match status" value="1"/>
</dbReference>
<evidence type="ECO:0000256" key="5">
    <source>
        <dbReference type="ARBA" id="ARBA00022927"/>
    </source>
</evidence>
<keyword evidence="4" id="KW-0963">Cytoplasm</keyword>
<dbReference type="GO" id="GO:0031267">
    <property type="term" value="F:small GTPase binding"/>
    <property type="evidence" value="ECO:0007669"/>
    <property type="project" value="InterPro"/>
</dbReference>
<evidence type="ECO:0000313" key="9">
    <source>
        <dbReference type="Proteomes" id="UP000187209"/>
    </source>
</evidence>
<dbReference type="Gene3D" id="1.25.10.10">
    <property type="entry name" value="Leucine-rich Repeat Variant"/>
    <property type="match status" value="1"/>
</dbReference>
<evidence type="ECO:0000259" key="7">
    <source>
        <dbReference type="PROSITE" id="PS50166"/>
    </source>
</evidence>
<accession>A0A1R2CV23</accession>
<protein>
    <recommendedName>
        <fullName evidence="7">Importin N-terminal domain-containing protein</fullName>
    </recommendedName>
</protein>
<dbReference type="InterPro" id="IPR001494">
    <property type="entry name" value="Importin-beta_N"/>
</dbReference>
<comment type="caution">
    <text evidence="8">The sequence shown here is derived from an EMBL/GenBank/DDBJ whole genome shotgun (WGS) entry which is preliminary data.</text>
</comment>
<dbReference type="PANTHER" id="PTHR10997">
    <property type="entry name" value="IMPORTIN-7, 8, 11"/>
    <property type="match status" value="1"/>
</dbReference>
<keyword evidence="6" id="KW-0539">Nucleus</keyword>
<dbReference type="PROSITE" id="PS50166">
    <property type="entry name" value="IMPORTIN_B_NT"/>
    <property type="match status" value="1"/>
</dbReference>
<dbReference type="Proteomes" id="UP000187209">
    <property type="component" value="Unassembled WGS sequence"/>
</dbReference>
<dbReference type="InterPro" id="IPR011989">
    <property type="entry name" value="ARM-like"/>
</dbReference>
<keyword evidence="9" id="KW-1185">Reference proteome</keyword>
<keyword evidence="3" id="KW-0813">Transport</keyword>
<evidence type="ECO:0000313" key="8">
    <source>
        <dbReference type="EMBL" id="OMJ92820.1"/>
    </source>
</evidence>
<organism evidence="8 9">
    <name type="scientific">Stentor coeruleus</name>
    <dbReference type="NCBI Taxonomy" id="5963"/>
    <lineage>
        <taxon>Eukaryota</taxon>
        <taxon>Sar</taxon>
        <taxon>Alveolata</taxon>
        <taxon>Ciliophora</taxon>
        <taxon>Postciliodesmatophora</taxon>
        <taxon>Heterotrichea</taxon>
        <taxon>Heterotrichida</taxon>
        <taxon>Stentoridae</taxon>
        <taxon>Stentor</taxon>
    </lineage>
</organism>
<proteinExistence type="predicted"/>
<evidence type="ECO:0000256" key="6">
    <source>
        <dbReference type="ARBA" id="ARBA00023242"/>
    </source>
</evidence>
<evidence type="ECO:0000256" key="3">
    <source>
        <dbReference type="ARBA" id="ARBA00022448"/>
    </source>
</evidence>
<dbReference type="PANTHER" id="PTHR10997:SF18">
    <property type="entry name" value="D-IMPORTIN 7_RANBP7"/>
    <property type="match status" value="1"/>
</dbReference>
<reference evidence="8 9" key="1">
    <citation type="submission" date="2016-11" db="EMBL/GenBank/DDBJ databases">
        <title>The macronuclear genome of Stentor coeruleus: a giant cell with tiny introns.</title>
        <authorList>
            <person name="Slabodnick M."/>
            <person name="Ruby J.G."/>
            <person name="Reiff S.B."/>
            <person name="Swart E.C."/>
            <person name="Gosai S."/>
            <person name="Prabakaran S."/>
            <person name="Witkowska E."/>
            <person name="Larue G.E."/>
            <person name="Fisher S."/>
            <person name="Freeman R.M."/>
            <person name="Gunawardena J."/>
            <person name="Chu W."/>
            <person name="Stover N.A."/>
            <person name="Gregory B.D."/>
            <person name="Nowacki M."/>
            <person name="Derisi J."/>
            <person name="Roy S.W."/>
            <person name="Marshall W.F."/>
            <person name="Sood P."/>
        </authorList>
    </citation>
    <scope>NUCLEOTIDE SEQUENCE [LARGE SCALE GENOMIC DNA]</scope>
    <source>
        <strain evidence="8">WM001</strain>
    </source>
</reference>
<sequence length="944" mass="110362">MDENTLIQAFVASIGSNNEARQAAYQYFESINEQPGLVPLLMTMSLQNQNLEISQLAAIHLKNLSKHWKYKLINENDKSFLRTNLAACLKYTIHEKIRAQYEEITHFVLKFDHPWDKFFEQVHQCLTTPDLIYSGLIMIYQASKHYEYIMTDKREHLLKLIDNFFPSLIDLLETLIQHTTEESFKHTQLILSIYWVSFYLELPSKYAEPECLERWLKCFKTILITPSIIVLPIEPQIEFKDYEQHPQWLCKKWAAQIVHRFFTRYFNKVYLRDQNLVIGEYFQNTWALEFYNIILVAVFNANKIRLTDPVMNFYLKFLNQGVKFEPVIKKINPELAGKLLVNICLSLLHRTPSDEELWTENPLDFIRKEEEIGKAYYSKKTSAVTLMNSLCEIRYLFPYFNYIKTELGKIAETSNILRKEALLMALGCISELTKPYNKLREDIESILFTHVFPEFNSKNGFMRYRASWIYARYGQIQYQNKDQQHWVFTAMCKLMVDIDLPVRYSAAVSLPRILHWEVSKTSLSKEIQNLLQIYLKLINEIESEELVESLESIISTFPDEIRPYALELSQYLVESFENTVIRTQHDRNDDNNSAAVSTLNAISKIIDVFNKNSDEIVKLSQSLTELLSFCLKNSDFFEESANILSCLLYYAPQESLGHLYELFECLKISIIGNESTQAFSSQFIDEIFPPMANFITKYQRLTLQYMPNILDMCFKLLVMDEDEAFLGCEVLICVLENYKLECIPLIIDNAMNCFSLNHSKKCKIACTQIVFAAMYNNPIEALNRLDFIYAVCEYAKASVKYYLESLAKIHLIFGLGALFLVPVPQSLSNMLFQYFQLIIQCSYDPEMDLKDKDNDIINKVNVNLNYNAQDSEDEDYDEDSDDDDFPFGTEPASFYDSKFECLNPNDSVKELITVIRNNSAEGWNVYWTNLTEKEKRIVNYIISN</sequence>
<dbReference type="InterPro" id="IPR016024">
    <property type="entry name" value="ARM-type_fold"/>
</dbReference>
<dbReference type="GO" id="GO:0005829">
    <property type="term" value="C:cytosol"/>
    <property type="evidence" value="ECO:0007669"/>
    <property type="project" value="TreeGrafter"/>
</dbReference>
<dbReference type="OrthoDB" id="760868at2759"/>
<evidence type="ECO:0000256" key="2">
    <source>
        <dbReference type="ARBA" id="ARBA00004496"/>
    </source>
</evidence>
<evidence type="ECO:0000256" key="1">
    <source>
        <dbReference type="ARBA" id="ARBA00004123"/>
    </source>
</evidence>
<keyword evidence="5" id="KW-0653">Protein transport</keyword>
<dbReference type="AlphaFoldDB" id="A0A1R2CV23"/>
<dbReference type="EMBL" id="MPUH01000054">
    <property type="protein sequence ID" value="OMJ92820.1"/>
    <property type="molecule type" value="Genomic_DNA"/>
</dbReference>
<comment type="subcellular location">
    <subcellularLocation>
        <location evidence="2">Cytoplasm</location>
    </subcellularLocation>
    <subcellularLocation>
        <location evidence="1">Nucleus</location>
    </subcellularLocation>
</comment>
<dbReference type="GO" id="GO:0006606">
    <property type="term" value="P:protein import into nucleus"/>
    <property type="evidence" value="ECO:0007669"/>
    <property type="project" value="TreeGrafter"/>
</dbReference>
<evidence type="ECO:0000256" key="4">
    <source>
        <dbReference type="ARBA" id="ARBA00022490"/>
    </source>
</evidence>
<gene>
    <name evidence="8" type="ORF">SteCoe_4362</name>
</gene>